<evidence type="ECO:0000313" key="2">
    <source>
        <dbReference type="Proteomes" id="UP000075920"/>
    </source>
</evidence>
<sequence length="27" mass="3122">MTGSSVLRVHFQCVWCKFSVSIVYASW</sequence>
<keyword evidence="2" id="KW-1185">Reference proteome</keyword>
<dbReference type="EnsemblMetazoa" id="AMIN014540-RA">
    <property type="protein sequence ID" value="AMIN014540-PA"/>
    <property type="gene ID" value="AMIN014540"/>
</dbReference>
<reference evidence="1" key="2">
    <citation type="submission" date="2020-05" db="UniProtKB">
        <authorList>
            <consortium name="EnsemblMetazoa"/>
        </authorList>
    </citation>
    <scope>IDENTIFICATION</scope>
    <source>
        <strain evidence="1">MINIMUS1</strain>
    </source>
</reference>
<organism evidence="1 2">
    <name type="scientific">Anopheles minimus</name>
    <dbReference type="NCBI Taxonomy" id="112268"/>
    <lineage>
        <taxon>Eukaryota</taxon>
        <taxon>Metazoa</taxon>
        <taxon>Ecdysozoa</taxon>
        <taxon>Arthropoda</taxon>
        <taxon>Hexapoda</taxon>
        <taxon>Insecta</taxon>
        <taxon>Pterygota</taxon>
        <taxon>Neoptera</taxon>
        <taxon>Endopterygota</taxon>
        <taxon>Diptera</taxon>
        <taxon>Nematocera</taxon>
        <taxon>Culicoidea</taxon>
        <taxon>Culicidae</taxon>
        <taxon>Anophelinae</taxon>
        <taxon>Anopheles</taxon>
    </lineage>
</organism>
<reference evidence="2" key="1">
    <citation type="submission" date="2013-03" db="EMBL/GenBank/DDBJ databases">
        <title>The Genome Sequence of Anopheles minimus MINIMUS1.</title>
        <authorList>
            <consortium name="The Broad Institute Genomics Platform"/>
            <person name="Neafsey D.E."/>
            <person name="Walton C."/>
            <person name="Walker B."/>
            <person name="Young S.K."/>
            <person name="Zeng Q."/>
            <person name="Gargeya S."/>
            <person name="Fitzgerald M."/>
            <person name="Haas B."/>
            <person name="Abouelleil A."/>
            <person name="Allen A.W."/>
            <person name="Alvarado L."/>
            <person name="Arachchi H.M."/>
            <person name="Berlin A.M."/>
            <person name="Chapman S.B."/>
            <person name="Gainer-Dewar J."/>
            <person name="Goldberg J."/>
            <person name="Griggs A."/>
            <person name="Gujja S."/>
            <person name="Hansen M."/>
            <person name="Howarth C."/>
            <person name="Imamovic A."/>
            <person name="Ireland A."/>
            <person name="Larimer J."/>
            <person name="McCowan C."/>
            <person name="Murphy C."/>
            <person name="Pearson M."/>
            <person name="Poon T.W."/>
            <person name="Priest M."/>
            <person name="Roberts A."/>
            <person name="Saif S."/>
            <person name="Shea T."/>
            <person name="Sisk P."/>
            <person name="Sykes S."/>
            <person name="Wortman J."/>
            <person name="Nusbaum C."/>
            <person name="Birren B."/>
        </authorList>
    </citation>
    <scope>NUCLEOTIDE SEQUENCE [LARGE SCALE GENOMIC DNA]</scope>
    <source>
        <strain evidence="2">MINIMUS1</strain>
    </source>
</reference>
<dbReference type="VEuPathDB" id="VectorBase:AMIN014540"/>
<protein>
    <submittedName>
        <fullName evidence="1">Uncharacterized protein</fullName>
    </submittedName>
</protein>
<accession>A0A182WPD5</accession>
<dbReference type="AlphaFoldDB" id="A0A182WPD5"/>
<name>A0A182WPD5_9DIPT</name>
<proteinExistence type="predicted"/>
<dbReference type="Proteomes" id="UP000075920">
    <property type="component" value="Unassembled WGS sequence"/>
</dbReference>
<evidence type="ECO:0000313" key="1">
    <source>
        <dbReference type="EnsemblMetazoa" id="AMIN014540-PA"/>
    </source>
</evidence>